<evidence type="ECO:0000313" key="9">
    <source>
        <dbReference type="Proteomes" id="UP001642464"/>
    </source>
</evidence>
<name>A0ABP0M0V4_9DINO</name>
<dbReference type="InterPro" id="IPR029063">
    <property type="entry name" value="SAM-dependent_MTases_sf"/>
</dbReference>
<keyword evidence="3" id="KW-0808">Transferase</keyword>
<protein>
    <recommendedName>
        <fullName evidence="1">catechol O-methyltransferase</fullName>
        <ecNumber evidence="1">2.1.1.6</ecNumber>
    </recommendedName>
</protein>
<keyword evidence="2" id="KW-0489">Methyltransferase</keyword>
<dbReference type="InterPro" id="IPR002935">
    <property type="entry name" value="SAM_O-MeTrfase"/>
</dbReference>
<dbReference type="Pfam" id="PF01596">
    <property type="entry name" value="Methyltransf_3"/>
    <property type="match status" value="1"/>
</dbReference>
<evidence type="ECO:0000256" key="7">
    <source>
        <dbReference type="SAM" id="Phobius"/>
    </source>
</evidence>
<reference evidence="8 9" key="1">
    <citation type="submission" date="2024-02" db="EMBL/GenBank/DDBJ databases">
        <authorList>
            <person name="Chen Y."/>
            <person name="Shah S."/>
            <person name="Dougan E. K."/>
            <person name="Thang M."/>
            <person name="Chan C."/>
        </authorList>
    </citation>
    <scope>NUCLEOTIDE SEQUENCE [LARGE SCALE GENOMIC DNA]</scope>
</reference>
<comment type="caution">
    <text evidence="8">The sequence shown here is derived from an EMBL/GenBank/DDBJ whole genome shotgun (WGS) entry which is preliminary data.</text>
</comment>
<dbReference type="Gene3D" id="3.40.50.150">
    <property type="entry name" value="Vaccinia Virus protein VP39"/>
    <property type="match status" value="1"/>
</dbReference>
<evidence type="ECO:0000256" key="3">
    <source>
        <dbReference type="ARBA" id="ARBA00022679"/>
    </source>
</evidence>
<evidence type="ECO:0000256" key="5">
    <source>
        <dbReference type="ARBA" id="ARBA00022939"/>
    </source>
</evidence>
<dbReference type="EC" id="2.1.1.6" evidence="1"/>
<comment type="similarity">
    <text evidence="6">Belongs to the class I-like SAM-binding methyltransferase superfamily. Cation-dependent O-methyltransferase family.</text>
</comment>
<dbReference type="Proteomes" id="UP001642464">
    <property type="component" value="Unassembled WGS sequence"/>
</dbReference>
<sequence>MNPYPEQQNLFAEQRGLFGGYDALQAFSKGVWLPLPKRKMNFVPLVVCSLVPWALFVLVYSLCSFQIHYSQPILCNISVFVLLAMVLIVCVKAVTSRIRIFTGIAPEREPSWWIFFAFSLLLAWFMGYRQGNQNFALASKYYDLGNLNNYTMVYPNRMLGQQLLDAGIVQFAPGSQLDIQKSMGFKNGQLYCVAPIVFGTSTPVSYDFWAVGTDCCSGNKADFSCRNYNNPQASGGIRLMDSGDRAYYRLAVQQAEATYNIKATHPLFFTWEVEPSKKVLSWLLEGHQTFAAWMVSYLVFQLFLVAVAAVVFSKIGPLVRARCGRPDGISWAATGAVMAYLNGGDQDGAREMLRQMVRTKLFNQVTGSLAARMGIRNLEAVLVRGLESSSSCYAVVNPPDDAEQFSHPDSAGLSRYLVALYCAGGQASIEMVELEEAKMVKLGGVRDEEMLQQLQVFFGTLAAQAPDAATLQDVAEEEDLDLDDEVLDYWQGYVQKSRCAMKPIWKGLTFQSSASDAEAIRPVFRPGEDGLHVVSIHGAEGRVLSCAVVGPETRLEMDQLTCAAPAELEPAEILDITIRRRPNCQSRYEDFHYKDQFCITIFVHAAIENVGLKEVWLKIAGGEKACVIDNVIAKQRPKLILEFGTYVGYTSTRMALQVDAWGGKVVTMEMDPVNVTSLKEVEARNHIEMAGLSHAVMVQLGHSDDAVQMVLEKFGAHSVDMVFMDQRGTAFHDDLKTLERLNLMAENAVVIADNVLKPGAPYHVWRISTLPHYATDIIDLREFGSAPVEDWMTVSWVRFGPSYGQLPQEVRQLNELARESDRFRLKAMATSMKDLVGDPLDDFAKKFTDEFIQLGIRTSMYVRTDIIDGCAVSRLVRLGAGESPPVWAGEDPRDEIQGGQWRGVVGGVQFAGEALAPGGGYMRSLAPQLLIRHLVQEAGNINSRQHAQWPYSGGSTPPSV</sequence>
<keyword evidence="7" id="KW-0812">Transmembrane</keyword>
<dbReference type="PROSITE" id="PS51682">
    <property type="entry name" value="SAM_OMT_I"/>
    <property type="match status" value="1"/>
</dbReference>
<keyword evidence="7" id="KW-0472">Membrane</keyword>
<feature type="transmembrane region" description="Helical" evidence="7">
    <location>
        <begin position="42"/>
        <end position="62"/>
    </location>
</feature>
<keyword evidence="4" id="KW-0949">S-adenosyl-L-methionine</keyword>
<accession>A0ABP0M0V4</accession>
<organism evidence="8 9">
    <name type="scientific">Durusdinium trenchii</name>
    <dbReference type="NCBI Taxonomy" id="1381693"/>
    <lineage>
        <taxon>Eukaryota</taxon>
        <taxon>Sar</taxon>
        <taxon>Alveolata</taxon>
        <taxon>Dinophyceae</taxon>
        <taxon>Suessiales</taxon>
        <taxon>Symbiodiniaceae</taxon>
        <taxon>Durusdinium</taxon>
    </lineage>
</organism>
<evidence type="ECO:0000256" key="1">
    <source>
        <dbReference type="ARBA" id="ARBA00012880"/>
    </source>
</evidence>
<dbReference type="SUPFAM" id="SSF53335">
    <property type="entry name" value="S-adenosyl-L-methionine-dependent methyltransferases"/>
    <property type="match status" value="1"/>
</dbReference>
<keyword evidence="7" id="KW-1133">Transmembrane helix</keyword>
<feature type="transmembrane region" description="Helical" evidence="7">
    <location>
        <begin position="290"/>
        <end position="312"/>
    </location>
</feature>
<keyword evidence="9" id="KW-1185">Reference proteome</keyword>
<evidence type="ECO:0000256" key="4">
    <source>
        <dbReference type="ARBA" id="ARBA00022691"/>
    </source>
</evidence>
<dbReference type="EMBL" id="CAXAMM010019180">
    <property type="protein sequence ID" value="CAK9045133.1"/>
    <property type="molecule type" value="Genomic_DNA"/>
</dbReference>
<dbReference type="PANTHER" id="PTHR43836:SF2">
    <property type="entry name" value="CATECHOL O-METHYLTRANSFERASE 1-RELATED"/>
    <property type="match status" value="1"/>
</dbReference>
<keyword evidence="5" id="KW-0128">Catecholamine metabolism</keyword>
<evidence type="ECO:0000256" key="2">
    <source>
        <dbReference type="ARBA" id="ARBA00022603"/>
    </source>
</evidence>
<evidence type="ECO:0000313" key="8">
    <source>
        <dbReference type="EMBL" id="CAK9045133.1"/>
    </source>
</evidence>
<evidence type="ECO:0000256" key="6">
    <source>
        <dbReference type="ARBA" id="ARBA00023453"/>
    </source>
</evidence>
<feature type="transmembrane region" description="Helical" evidence="7">
    <location>
        <begin position="110"/>
        <end position="128"/>
    </location>
</feature>
<proteinExistence type="inferred from homology"/>
<feature type="transmembrane region" description="Helical" evidence="7">
    <location>
        <begin position="74"/>
        <end position="95"/>
    </location>
</feature>
<dbReference type="PANTHER" id="PTHR43836">
    <property type="entry name" value="CATECHOL O-METHYLTRANSFERASE 1-RELATED"/>
    <property type="match status" value="1"/>
</dbReference>
<gene>
    <name evidence="8" type="ORF">SCF082_LOCUS25531</name>
</gene>